<dbReference type="GeneID" id="66053029"/>
<organism evidence="1 2">
    <name type="scientific">Chlamydomonas reinhardtii</name>
    <name type="common">Chlamydomonas smithii</name>
    <dbReference type="NCBI Taxonomy" id="3055"/>
    <lineage>
        <taxon>Eukaryota</taxon>
        <taxon>Viridiplantae</taxon>
        <taxon>Chlorophyta</taxon>
        <taxon>core chlorophytes</taxon>
        <taxon>Chlorophyceae</taxon>
        <taxon>CS clade</taxon>
        <taxon>Chlamydomonadales</taxon>
        <taxon>Chlamydomonadaceae</taxon>
        <taxon>Chlamydomonas</taxon>
    </lineage>
</organism>
<reference evidence="1 2" key="1">
    <citation type="journal article" date="2007" name="Science">
        <title>The Chlamydomonas genome reveals the evolution of key animal and plant functions.</title>
        <authorList>
            <person name="Merchant S.S."/>
            <person name="Prochnik S.E."/>
            <person name="Vallon O."/>
            <person name="Harris E.H."/>
            <person name="Karpowicz S.J."/>
            <person name="Witman G.B."/>
            <person name="Terry A."/>
            <person name="Salamov A."/>
            <person name="Fritz-Laylin L.K."/>
            <person name="Marechal-Drouard L."/>
            <person name="Marshall W.F."/>
            <person name="Qu L.H."/>
            <person name="Nelson D.R."/>
            <person name="Sanderfoot A.A."/>
            <person name="Spalding M.H."/>
            <person name="Kapitonov V.V."/>
            <person name="Ren Q."/>
            <person name="Ferris P."/>
            <person name="Lindquist E."/>
            <person name="Shapiro H."/>
            <person name="Lucas S.M."/>
            <person name="Grimwood J."/>
            <person name="Schmutz J."/>
            <person name="Cardol P."/>
            <person name="Cerutti H."/>
            <person name="Chanfreau G."/>
            <person name="Chen C.L."/>
            <person name="Cognat V."/>
            <person name="Croft M.T."/>
            <person name="Dent R."/>
            <person name="Dutcher S."/>
            <person name="Fernandez E."/>
            <person name="Fukuzawa H."/>
            <person name="Gonzalez-Ballester D."/>
            <person name="Gonzalez-Halphen D."/>
            <person name="Hallmann A."/>
            <person name="Hanikenne M."/>
            <person name="Hippler M."/>
            <person name="Inwood W."/>
            <person name="Jabbari K."/>
            <person name="Kalanon M."/>
            <person name="Kuras R."/>
            <person name="Lefebvre P.A."/>
            <person name="Lemaire S.D."/>
            <person name="Lobanov A.V."/>
            <person name="Lohr M."/>
            <person name="Manuell A."/>
            <person name="Meier I."/>
            <person name="Mets L."/>
            <person name="Mittag M."/>
            <person name="Mittelmeier T."/>
            <person name="Moroney J.V."/>
            <person name="Moseley J."/>
            <person name="Napoli C."/>
            <person name="Nedelcu A.M."/>
            <person name="Niyogi K."/>
            <person name="Novoselov S.V."/>
            <person name="Paulsen I.T."/>
            <person name="Pazour G."/>
            <person name="Purton S."/>
            <person name="Ral J.P."/>
            <person name="Riano-Pachon D.M."/>
            <person name="Riekhof W."/>
            <person name="Rymarquis L."/>
            <person name="Schroda M."/>
            <person name="Stern D."/>
            <person name="Umen J."/>
            <person name="Willows R."/>
            <person name="Wilson N."/>
            <person name="Zimmer S.L."/>
            <person name="Allmer J."/>
            <person name="Balk J."/>
            <person name="Bisova K."/>
            <person name="Chen C.J."/>
            <person name="Elias M."/>
            <person name="Gendler K."/>
            <person name="Hauser C."/>
            <person name="Lamb M.R."/>
            <person name="Ledford H."/>
            <person name="Long J.C."/>
            <person name="Minagawa J."/>
            <person name="Page M.D."/>
            <person name="Pan J."/>
            <person name="Pootakham W."/>
            <person name="Roje S."/>
            <person name="Rose A."/>
            <person name="Stahlberg E."/>
            <person name="Terauchi A.M."/>
            <person name="Yang P."/>
            <person name="Ball S."/>
            <person name="Bowler C."/>
            <person name="Dieckmann C.L."/>
            <person name="Gladyshev V.N."/>
            <person name="Green P."/>
            <person name="Jorgensen R."/>
            <person name="Mayfield S."/>
            <person name="Mueller-Roeber B."/>
            <person name="Rajamani S."/>
            <person name="Sayre R.T."/>
            <person name="Brokstein P."/>
            <person name="Dubchak I."/>
            <person name="Goodstein D."/>
            <person name="Hornick L."/>
            <person name="Huang Y.W."/>
            <person name="Jhaveri J."/>
            <person name="Luo Y."/>
            <person name="Martinez D."/>
            <person name="Ngau W.C."/>
            <person name="Otillar B."/>
            <person name="Poliakov A."/>
            <person name="Porter A."/>
            <person name="Szajkowski L."/>
            <person name="Werner G."/>
            <person name="Zhou K."/>
            <person name="Grigoriev I.V."/>
            <person name="Rokhsar D.S."/>
            <person name="Grossman A.R."/>
        </authorList>
    </citation>
    <scope>NUCLEOTIDE SEQUENCE [LARGE SCALE GENOMIC DNA]</scope>
    <source>
        <strain evidence="2">CC-503</strain>
    </source>
</reference>
<evidence type="ECO:0000313" key="1">
    <source>
        <dbReference type="EMBL" id="PNW85815.1"/>
    </source>
</evidence>
<keyword evidence="2" id="KW-1185">Reference proteome</keyword>
<accession>A0A2K3DZ61</accession>
<dbReference type="AlphaFoldDB" id="A0A2K3DZ61"/>
<sequence>MGPLGNASVLLRAMGYWQPCHAVPHTLAAATAASDSAGGRRRRRSGCTGWLGPGLRLSACAGGLWSRLRR</sequence>
<dbReference type="Proteomes" id="UP000006906">
    <property type="component" value="Chromosome 3"/>
</dbReference>
<protein>
    <submittedName>
        <fullName evidence="1">Uncharacterized protein</fullName>
    </submittedName>
</protein>
<gene>
    <name evidence="1" type="ORF">CHLRE_03g204212v5</name>
</gene>
<evidence type="ECO:0000313" key="2">
    <source>
        <dbReference type="Proteomes" id="UP000006906"/>
    </source>
</evidence>
<dbReference type="Gramene" id="PNW85815">
    <property type="protein sequence ID" value="PNW85815"/>
    <property type="gene ID" value="CHLRE_03g204212v5"/>
</dbReference>
<dbReference type="RefSeq" id="XP_042926505.1">
    <property type="nucleotide sequence ID" value="XM_043061448.1"/>
</dbReference>
<proteinExistence type="predicted"/>
<dbReference type="KEGG" id="cre:CHLRE_03g204212v5"/>
<dbReference type="InParanoid" id="A0A2K3DZ61"/>
<name>A0A2K3DZ61_CHLRE</name>
<dbReference type="EMBL" id="CM008964">
    <property type="protein sequence ID" value="PNW85815.1"/>
    <property type="molecule type" value="Genomic_DNA"/>
</dbReference>